<protein>
    <submittedName>
        <fullName evidence="7">Axonemal dynein light intermediate polypeptide 1</fullName>
    </submittedName>
</protein>
<name>A0A2R5GVY2_9STRA</name>
<gene>
    <name evidence="7" type="ORF">FCC1311_087962</name>
</gene>
<dbReference type="GO" id="GO:0030286">
    <property type="term" value="C:dynein complex"/>
    <property type="evidence" value="ECO:0007669"/>
    <property type="project" value="UniProtKB-KW"/>
</dbReference>
<reference evidence="7 8" key="1">
    <citation type="submission" date="2017-12" db="EMBL/GenBank/DDBJ databases">
        <title>Sequencing, de novo assembly and annotation of complete genome of a new Thraustochytrid species, strain FCC1311.</title>
        <authorList>
            <person name="Sedici K."/>
            <person name="Godart F."/>
            <person name="Aiese Cigliano R."/>
            <person name="Sanseverino W."/>
            <person name="Barakat M."/>
            <person name="Ortet P."/>
            <person name="Marechal E."/>
            <person name="Cagnac O."/>
            <person name="Amato A."/>
        </authorList>
    </citation>
    <scope>NUCLEOTIDE SEQUENCE [LARGE SCALE GENOMIC DNA]</scope>
</reference>
<dbReference type="PANTHER" id="PTHR13183:SF0">
    <property type="entry name" value="AXONEMAL DYNEIN LIGHT INTERMEDIATE POLYPEPTIDE 1"/>
    <property type="match status" value="1"/>
</dbReference>
<organism evidence="7 8">
    <name type="scientific">Hondaea fermentalgiana</name>
    <dbReference type="NCBI Taxonomy" id="2315210"/>
    <lineage>
        <taxon>Eukaryota</taxon>
        <taxon>Sar</taxon>
        <taxon>Stramenopiles</taxon>
        <taxon>Bigyra</taxon>
        <taxon>Labyrinthulomycetes</taxon>
        <taxon>Thraustochytrida</taxon>
        <taxon>Thraustochytriidae</taxon>
        <taxon>Hondaea</taxon>
    </lineage>
</organism>
<comment type="similarity">
    <text evidence="4">Belongs to the inner dynein arm light chain family.</text>
</comment>
<evidence type="ECO:0000256" key="6">
    <source>
        <dbReference type="SAM" id="MobiDB-lite"/>
    </source>
</evidence>
<dbReference type="GO" id="GO:0045504">
    <property type="term" value="F:dynein heavy chain binding"/>
    <property type="evidence" value="ECO:0007669"/>
    <property type="project" value="TreeGrafter"/>
</dbReference>
<feature type="compositionally biased region" description="Polar residues" evidence="6">
    <location>
        <begin position="42"/>
        <end position="54"/>
    </location>
</feature>
<keyword evidence="2 5" id="KW-0175">Coiled coil</keyword>
<comment type="caution">
    <text evidence="7">The sequence shown here is derived from an EMBL/GenBank/DDBJ whole genome shotgun (WGS) entry which is preliminary data.</text>
</comment>
<keyword evidence="8" id="KW-1185">Reference proteome</keyword>
<evidence type="ECO:0000256" key="3">
    <source>
        <dbReference type="ARBA" id="ARBA00023175"/>
    </source>
</evidence>
<dbReference type="Proteomes" id="UP000241890">
    <property type="component" value="Unassembled WGS sequence"/>
</dbReference>
<proteinExistence type="inferred from homology"/>
<dbReference type="GO" id="GO:0005930">
    <property type="term" value="C:axoneme"/>
    <property type="evidence" value="ECO:0007669"/>
    <property type="project" value="TreeGrafter"/>
</dbReference>
<evidence type="ECO:0000313" key="7">
    <source>
        <dbReference type="EMBL" id="GBG32571.1"/>
    </source>
</evidence>
<dbReference type="InterPro" id="IPR019347">
    <property type="entry name" value="Axonemal_dynein_light_chain"/>
</dbReference>
<keyword evidence="1" id="KW-0243">Dynein</keyword>
<dbReference type="InParanoid" id="A0A2R5GVY2"/>
<dbReference type="Pfam" id="PF10211">
    <property type="entry name" value="Ax_dynein_light"/>
    <property type="match status" value="1"/>
</dbReference>
<feature type="coiled-coil region" evidence="5">
    <location>
        <begin position="170"/>
        <end position="228"/>
    </location>
</feature>
<dbReference type="OrthoDB" id="273640at2759"/>
<evidence type="ECO:0000256" key="5">
    <source>
        <dbReference type="SAM" id="Coils"/>
    </source>
</evidence>
<sequence>MASEVPESLLRLEEPLLMSAPARSNNEAEAEQESKDYGAGAQVTSTKTSSGNVQTDEIVNSVLPPRTFTKKDQSKWMQYTSKEPATRLEVIQVQEELDRKLAERQARDSGICPVREDLYRQAFDEIIRQVTLNQPERGLLLLRTRDEARMTVDAYKTLYDSSIVFGIRKQLQAEQGMSDMEAEIKQLEEDCKARENEVLEFRNRVEIMEKREAEIKAISEKKRKEEIAFLKYQGQNLDKFLKSVSGSA</sequence>
<accession>A0A2R5GVY2</accession>
<evidence type="ECO:0000256" key="1">
    <source>
        <dbReference type="ARBA" id="ARBA00023017"/>
    </source>
</evidence>
<dbReference type="EMBL" id="BEYU01000125">
    <property type="protein sequence ID" value="GBG32571.1"/>
    <property type="molecule type" value="Genomic_DNA"/>
</dbReference>
<evidence type="ECO:0000313" key="8">
    <source>
        <dbReference type="Proteomes" id="UP000241890"/>
    </source>
</evidence>
<evidence type="ECO:0000256" key="4">
    <source>
        <dbReference type="ARBA" id="ARBA00038114"/>
    </source>
</evidence>
<dbReference type="AlphaFoldDB" id="A0A2R5GVY2"/>
<evidence type="ECO:0000256" key="2">
    <source>
        <dbReference type="ARBA" id="ARBA00023054"/>
    </source>
</evidence>
<dbReference type="PANTHER" id="PTHR13183">
    <property type="entry name" value="AXONEMAL INNER ARM DYNEIN LIGHT CHAIN 28"/>
    <property type="match status" value="1"/>
</dbReference>
<feature type="region of interest" description="Disordered" evidence="6">
    <location>
        <begin position="1"/>
        <end position="54"/>
    </location>
</feature>
<keyword evidence="3" id="KW-0505">Motor protein</keyword>